<dbReference type="PANTHER" id="PTHR42870:SF1">
    <property type="entry name" value="NON-SPECIFIC LIPID-TRANSFER PROTEIN-LIKE 2"/>
    <property type="match status" value="1"/>
</dbReference>
<name>A0A381P5I0_9ZZZZ</name>
<dbReference type="Pfam" id="PF22691">
    <property type="entry name" value="Thiolase_C_1"/>
    <property type="match status" value="1"/>
</dbReference>
<dbReference type="InterPro" id="IPR002155">
    <property type="entry name" value="Thiolase"/>
</dbReference>
<evidence type="ECO:0000313" key="2">
    <source>
        <dbReference type="EMBL" id="SUZ62196.1"/>
    </source>
</evidence>
<dbReference type="AlphaFoldDB" id="A0A381P5I0"/>
<dbReference type="Gene3D" id="3.40.47.10">
    <property type="match status" value="1"/>
</dbReference>
<proteinExistence type="predicted"/>
<dbReference type="InterPro" id="IPR016039">
    <property type="entry name" value="Thiolase-like"/>
</dbReference>
<dbReference type="EMBL" id="UINC01000854">
    <property type="protein sequence ID" value="SUZ62196.1"/>
    <property type="molecule type" value="Genomic_DNA"/>
</dbReference>
<dbReference type="SUPFAM" id="SSF53901">
    <property type="entry name" value="Thiolase-like"/>
    <property type="match status" value="2"/>
</dbReference>
<reference evidence="2" key="1">
    <citation type="submission" date="2018-05" db="EMBL/GenBank/DDBJ databases">
        <authorList>
            <person name="Lanie J.A."/>
            <person name="Ng W.-L."/>
            <person name="Kazmierczak K.M."/>
            <person name="Andrzejewski T.M."/>
            <person name="Davidsen T.M."/>
            <person name="Wayne K.J."/>
            <person name="Tettelin H."/>
            <person name="Glass J.I."/>
            <person name="Rusch D."/>
            <person name="Podicherti R."/>
            <person name="Tsui H.-C.T."/>
            <person name="Winkler M.E."/>
        </authorList>
    </citation>
    <scope>NUCLEOTIDE SEQUENCE</scope>
</reference>
<gene>
    <name evidence="2" type="ORF">METZ01_LOCUS15050</name>
</gene>
<protein>
    <recommendedName>
        <fullName evidence="1">Thiolase C-terminal domain-containing protein</fullName>
    </recommendedName>
</protein>
<dbReference type="PIRSF" id="PIRSF000429">
    <property type="entry name" value="Ac-CoA_Ac_transf"/>
    <property type="match status" value="1"/>
</dbReference>
<dbReference type="PANTHER" id="PTHR42870">
    <property type="entry name" value="ACETYL-COA C-ACETYLTRANSFERASE"/>
    <property type="match status" value="1"/>
</dbReference>
<feature type="domain" description="Thiolase C-terminal" evidence="1">
    <location>
        <begin position="262"/>
        <end position="397"/>
    </location>
</feature>
<dbReference type="InterPro" id="IPR055140">
    <property type="entry name" value="Thiolase_C_2"/>
</dbReference>
<accession>A0A381P5I0</accession>
<dbReference type="GO" id="GO:0016747">
    <property type="term" value="F:acyltransferase activity, transferring groups other than amino-acyl groups"/>
    <property type="evidence" value="ECO:0007669"/>
    <property type="project" value="InterPro"/>
</dbReference>
<dbReference type="CDD" id="cd00829">
    <property type="entry name" value="SCP-x_thiolase"/>
    <property type="match status" value="1"/>
</dbReference>
<organism evidence="2">
    <name type="scientific">marine metagenome</name>
    <dbReference type="NCBI Taxonomy" id="408172"/>
    <lineage>
        <taxon>unclassified sequences</taxon>
        <taxon>metagenomes</taxon>
        <taxon>ecological metagenomes</taxon>
    </lineage>
</organism>
<evidence type="ECO:0000259" key="1">
    <source>
        <dbReference type="Pfam" id="PF22691"/>
    </source>
</evidence>
<sequence>MGLRGQAAIVGFAEFKHERKYNGPRLFTIEQWSELTAMALDDAGLQLADVNGIACTDIRESGMFTPATIVEYLGQPVNFAERIDLGGASSVGMVWRAAAAIELGIADVVVCATPALPIPSNPEPRAIDPRRFFQSSSNEWGSPQAEFEIPYGNLAQNCGYAMIAQRYGAQYGYNEEAMAKLVVDQRQNGALNPLAAFYGQPTTAEEVLASKMIADPLRMLEIVMPVAGGGAVVVASCEVAERCRHRPVRITGFGEHLTIKTPTYAKDMCDTPVGPASRQAFTMAGLEPGDINAAEIYDCYTITVLMTLEDAGFCAKGEGQRFIMDSGMTHDGNFPLNTHGGQLGMGQAGAAGGMTQVVEAARQIMGRAEDRQVSACDNVYVSGTGGIMSEQAALILQGG</sequence>